<comment type="caution">
    <text evidence="1">The sequence shown here is derived from an EMBL/GenBank/DDBJ whole genome shotgun (WGS) entry which is preliminary data.</text>
</comment>
<organism evidence="1 2">
    <name type="scientific">Coemansia nantahalensis</name>
    <dbReference type="NCBI Taxonomy" id="2789366"/>
    <lineage>
        <taxon>Eukaryota</taxon>
        <taxon>Fungi</taxon>
        <taxon>Fungi incertae sedis</taxon>
        <taxon>Zoopagomycota</taxon>
        <taxon>Kickxellomycotina</taxon>
        <taxon>Kickxellomycetes</taxon>
        <taxon>Kickxellales</taxon>
        <taxon>Kickxellaceae</taxon>
        <taxon>Coemansia</taxon>
    </lineage>
</organism>
<keyword evidence="2" id="KW-1185">Reference proteome</keyword>
<evidence type="ECO:0000313" key="2">
    <source>
        <dbReference type="Proteomes" id="UP001140234"/>
    </source>
</evidence>
<dbReference type="EMBL" id="JANBUJ010003618">
    <property type="protein sequence ID" value="KAJ2760026.1"/>
    <property type="molecule type" value="Genomic_DNA"/>
</dbReference>
<protein>
    <submittedName>
        <fullName evidence="1">Uncharacterized protein</fullName>
    </submittedName>
</protein>
<proteinExistence type="predicted"/>
<name>A0ACC1JK46_9FUNG</name>
<accession>A0ACC1JK46</accession>
<dbReference type="Proteomes" id="UP001140234">
    <property type="component" value="Unassembled WGS sequence"/>
</dbReference>
<sequence length="60" mass="6401">MATDARARHAAGLALLLCVVLIWVGSSFLVSNLFGEQGYAQPFFVTYVSTASFSLYLVGA</sequence>
<gene>
    <name evidence="1" type="ORF">IWQ57_006408</name>
</gene>
<feature type="non-terminal residue" evidence="1">
    <location>
        <position position="60"/>
    </location>
</feature>
<reference evidence="1" key="1">
    <citation type="submission" date="2022-07" db="EMBL/GenBank/DDBJ databases">
        <title>Phylogenomic reconstructions and comparative analyses of Kickxellomycotina fungi.</title>
        <authorList>
            <person name="Reynolds N.K."/>
            <person name="Stajich J.E."/>
            <person name="Barry K."/>
            <person name="Grigoriev I.V."/>
            <person name="Crous P."/>
            <person name="Smith M.E."/>
        </authorList>
    </citation>
    <scope>NUCLEOTIDE SEQUENCE</scope>
    <source>
        <strain evidence="1">CBS 109366</strain>
    </source>
</reference>
<evidence type="ECO:0000313" key="1">
    <source>
        <dbReference type="EMBL" id="KAJ2760026.1"/>
    </source>
</evidence>